<dbReference type="KEGG" id="kro:BVG79_01902"/>
<dbReference type="InterPro" id="IPR036390">
    <property type="entry name" value="WH_DNA-bd_sf"/>
</dbReference>
<protein>
    <submittedName>
        <fullName evidence="7">LysR family transcriptional regulator protein</fullName>
    </submittedName>
</protein>
<dbReference type="EMBL" id="CP019937">
    <property type="protein sequence ID" value="ARO15244.1"/>
    <property type="molecule type" value="Genomic_DNA"/>
</dbReference>
<evidence type="ECO:0000313" key="8">
    <source>
        <dbReference type="Proteomes" id="UP000242447"/>
    </source>
</evidence>
<evidence type="ECO:0000256" key="3">
    <source>
        <dbReference type="ARBA" id="ARBA00023125"/>
    </source>
</evidence>
<dbReference type="Pfam" id="PF00126">
    <property type="entry name" value="HTH_1"/>
    <property type="match status" value="1"/>
</dbReference>
<dbReference type="PROSITE" id="PS50931">
    <property type="entry name" value="HTH_LYSR"/>
    <property type="match status" value="1"/>
</dbReference>
<dbReference type="PANTHER" id="PTHR30346">
    <property type="entry name" value="TRANSCRIPTIONAL DUAL REGULATOR HCAR-RELATED"/>
    <property type="match status" value="1"/>
</dbReference>
<dbReference type="CDD" id="cd08411">
    <property type="entry name" value="PBP2_OxyR"/>
    <property type="match status" value="1"/>
</dbReference>
<evidence type="ECO:0000256" key="4">
    <source>
        <dbReference type="ARBA" id="ARBA00023159"/>
    </source>
</evidence>
<proteinExistence type="inferred from homology"/>
<evidence type="ECO:0000256" key="5">
    <source>
        <dbReference type="ARBA" id="ARBA00023163"/>
    </source>
</evidence>
<keyword evidence="8" id="KW-1185">Reference proteome</keyword>
<dbReference type="Gene3D" id="1.10.10.10">
    <property type="entry name" value="Winged helix-like DNA-binding domain superfamily/Winged helix DNA-binding domain"/>
    <property type="match status" value="1"/>
</dbReference>
<dbReference type="OrthoDB" id="9775392at2"/>
<organism evidence="7 8">
    <name type="scientific">Ketogulonicigenium robustum</name>
    <dbReference type="NCBI Taxonomy" id="92947"/>
    <lineage>
        <taxon>Bacteria</taxon>
        <taxon>Pseudomonadati</taxon>
        <taxon>Pseudomonadota</taxon>
        <taxon>Alphaproteobacteria</taxon>
        <taxon>Rhodobacterales</taxon>
        <taxon>Roseobacteraceae</taxon>
        <taxon>Ketogulonicigenium</taxon>
    </lineage>
</organism>
<dbReference type="Gene3D" id="3.40.190.10">
    <property type="entry name" value="Periplasmic binding protein-like II"/>
    <property type="match status" value="2"/>
</dbReference>
<dbReference type="AlphaFoldDB" id="A0A1W6P1C7"/>
<dbReference type="PANTHER" id="PTHR30346:SF26">
    <property type="entry name" value="HYDROGEN PEROXIDE-INDUCIBLE GENES ACTIVATOR"/>
    <property type="match status" value="1"/>
</dbReference>
<evidence type="ECO:0000259" key="6">
    <source>
        <dbReference type="PROSITE" id="PS50931"/>
    </source>
</evidence>
<name>A0A1W6P1C7_9RHOB</name>
<dbReference type="STRING" id="92947.BVG79_01902"/>
<evidence type="ECO:0000256" key="1">
    <source>
        <dbReference type="ARBA" id="ARBA00009437"/>
    </source>
</evidence>
<dbReference type="FunFam" id="1.10.10.10:FF:000001">
    <property type="entry name" value="LysR family transcriptional regulator"/>
    <property type="match status" value="1"/>
</dbReference>
<dbReference type="PRINTS" id="PR00039">
    <property type="entry name" value="HTHLYSR"/>
</dbReference>
<dbReference type="GO" id="GO:0003700">
    <property type="term" value="F:DNA-binding transcription factor activity"/>
    <property type="evidence" value="ECO:0007669"/>
    <property type="project" value="InterPro"/>
</dbReference>
<dbReference type="InterPro" id="IPR005119">
    <property type="entry name" value="LysR_subst-bd"/>
</dbReference>
<dbReference type="SUPFAM" id="SSF46785">
    <property type="entry name" value="Winged helix' DNA-binding domain"/>
    <property type="match status" value="1"/>
</dbReference>
<feature type="domain" description="HTH lysR-type" evidence="6">
    <location>
        <begin position="4"/>
        <end position="61"/>
    </location>
</feature>
<comment type="similarity">
    <text evidence="1">Belongs to the LysR transcriptional regulatory family.</text>
</comment>
<dbReference type="InterPro" id="IPR036388">
    <property type="entry name" value="WH-like_DNA-bd_sf"/>
</dbReference>
<keyword evidence="4" id="KW-0010">Activator</keyword>
<evidence type="ECO:0000313" key="7">
    <source>
        <dbReference type="EMBL" id="ARO15244.1"/>
    </source>
</evidence>
<dbReference type="Proteomes" id="UP000242447">
    <property type="component" value="Chromosome"/>
</dbReference>
<accession>A0A1W6P1C7</accession>
<keyword evidence="2" id="KW-0805">Transcription regulation</keyword>
<dbReference type="RefSeq" id="WP_085786666.1">
    <property type="nucleotide sequence ID" value="NZ_CP019937.1"/>
</dbReference>
<gene>
    <name evidence="7" type="primary">oxyR</name>
    <name evidence="7" type="ORF">BVG79_01902</name>
</gene>
<evidence type="ECO:0000256" key="2">
    <source>
        <dbReference type="ARBA" id="ARBA00023015"/>
    </source>
</evidence>
<dbReference type="GO" id="GO:0032993">
    <property type="term" value="C:protein-DNA complex"/>
    <property type="evidence" value="ECO:0007669"/>
    <property type="project" value="TreeGrafter"/>
</dbReference>
<dbReference type="SUPFAM" id="SSF53850">
    <property type="entry name" value="Periplasmic binding protein-like II"/>
    <property type="match status" value="1"/>
</dbReference>
<sequence length="301" mass="32765">MKALTIKHLRYFAALARHHHFGRAAEVCAISQPALSLQIKELETIVGAPLLERGPRQLHLTALGEEFAARAAQILQAMDDLGELARAASGDMAGRLRLGIIPTVTPYLLPRLMTALTRRYPALDLQPRETVTRRLLDDLHAGTLDAAVVALPVSEPQLHEEPLFDEDFVLVRPVTDADRPVPSAAMLREMRLLLLEEGHCFRDQALSFCSLDTTHARDLMEASSLATLVQMVSAGIGVTLIPEMAVAVETRGAAVSVARLAHPAPTRRIGLVWRKSSPLAGQLGQFAALIRQTWAQQKGGA</sequence>
<keyword evidence="3" id="KW-0238">DNA-binding</keyword>
<keyword evidence="5" id="KW-0804">Transcription</keyword>
<reference evidence="7 8" key="1">
    <citation type="submission" date="2017-02" db="EMBL/GenBank/DDBJ databases">
        <title>Ketogulonicigenium robustum SPU B003 Genome sequencing and assembly.</title>
        <authorList>
            <person name="Li Y."/>
            <person name="Liu L."/>
            <person name="Wang C."/>
            <person name="Zhang M."/>
            <person name="Zhang T."/>
            <person name="Zhang Y."/>
        </authorList>
    </citation>
    <scope>NUCLEOTIDE SEQUENCE [LARGE SCALE GENOMIC DNA]</scope>
    <source>
        <strain evidence="7 8">SPU_B003</strain>
    </source>
</reference>
<dbReference type="Pfam" id="PF03466">
    <property type="entry name" value="LysR_substrate"/>
    <property type="match status" value="1"/>
</dbReference>
<dbReference type="GO" id="GO:0003677">
    <property type="term" value="F:DNA binding"/>
    <property type="evidence" value="ECO:0007669"/>
    <property type="project" value="UniProtKB-KW"/>
</dbReference>
<dbReference type="InterPro" id="IPR000847">
    <property type="entry name" value="LysR_HTH_N"/>
</dbReference>